<organism evidence="2 3">
    <name type="scientific">Amycolatopsis heterodermiae</name>
    <dbReference type="NCBI Taxonomy" id="3110235"/>
    <lineage>
        <taxon>Bacteria</taxon>
        <taxon>Bacillati</taxon>
        <taxon>Actinomycetota</taxon>
        <taxon>Actinomycetes</taxon>
        <taxon>Pseudonocardiales</taxon>
        <taxon>Pseudonocardiaceae</taxon>
        <taxon>Amycolatopsis</taxon>
    </lineage>
</organism>
<evidence type="ECO:0008006" key="4">
    <source>
        <dbReference type="Google" id="ProtNLM"/>
    </source>
</evidence>
<accession>A0ABU5RPK8</accession>
<evidence type="ECO:0000313" key="3">
    <source>
        <dbReference type="Proteomes" id="UP001304298"/>
    </source>
</evidence>
<gene>
    <name evidence="2" type="ORF">VA596_50020</name>
</gene>
<reference evidence="2 3" key="1">
    <citation type="submission" date="2023-12" db="EMBL/GenBank/DDBJ databases">
        <title>Amycolatopsis sp. V23-08.</title>
        <authorList>
            <person name="Somphong A."/>
        </authorList>
    </citation>
    <scope>NUCLEOTIDE SEQUENCE [LARGE SCALE GENOMIC DNA]</scope>
    <source>
        <strain evidence="2 3">V23-08</strain>
    </source>
</reference>
<keyword evidence="1" id="KW-0812">Transmembrane</keyword>
<protein>
    <recommendedName>
        <fullName evidence="4">ABC transporter permease</fullName>
    </recommendedName>
</protein>
<comment type="caution">
    <text evidence="2">The sequence shown here is derived from an EMBL/GenBank/DDBJ whole genome shotgun (WGS) entry which is preliminary data.</text>
</comment>
<proteinExistence type="predicted"/>
<evidence type="ECO:0000313" key="2">
    <source>
        <dbReference type="EMBL" id="MEA5367749.1"/>
    </source>
</evidence>
<dbReference type="EMBL" id="JAYFSI010000027">
    <property type="protein sequence ID" value="MEA5367749.1"/>
    <property type="molecule type" value="Genomic_DNA"/>
</dbReference>
<keyword evidence="1" id="KW-1133">Transmembrane helix</keyword>
<feature type="transmembrane region" description="Helical" evidence="1">
    <location>
        <begin position="30"/>
        <end position="52"/>
    </location>
</feature>
<keyword evidence="1" id="KW-0472">Membrane</keyword>
<dbReference type="RefSeq" id="WP_323337882.1">
    <property type="nucleotide sequence ID" value="NZ_JAYFSI010000027.1"/>
</dbReference>
<dbReference type="Proteomes" id="UP001304298">
    <property type="component" value="Unassembled WGS sequence"/>
</dbReference>
<evidence type="ECO:0000256" key="1">
    <source>
        <dbReference type="SAM" id="Phobius"/>
    </source>
</evidence>
<name>A0ABU5RPK8_9PSEU</name>
<sequence>MTVHTRQTSPAGPAARVWAWLLGHDHTLEVAAITVRVTLLVVFILGALLGGAR</sequence>
<keyword evidence="3" id="KW-1185">Reference proteome</keyword>